<dbReference type="InterPro" id="IPR001633">
    <property type="entry name" value="EAL_dom"/>
</dbReference>
<dbReference type="PANTHER" id="PTHR44757">
    <property type="entry name" value="DIGUANYLATE CYCLASE DGCP"/>
    <property type="match status" value="1"/>
</dbReference>
<keyword evidence="2" id="KW-0812">Transmembrane</keyword>
<evidence type="ECO:0000313" key="5">
    <source>
        <dbReference type="EMBL" id="TDH35031.1"/>
    </source>
</evidence>
<dbReference type="SUPFAM" id="SSF55073">
    <property type="entry name" value="Nucleotide cyclase"/>
    <property type="match status" value="1"/>
</dbReference>
<keyword evidence="2" id="KW-0472">Membrane</keyword>
<dbReference type="SMART" id="SM00267">
    <property type="entry name" value="GGDEF"/>
    <property type="match status" value="1"/>
</dbReference>
<dbReference type="Gene3D" id="3.20.20.450">
    <property type="entry name" value="EAL domain"/>
    <property type="match status" value="1"/>
</dbReference>
<keyword evidence="2" id="KW-1133">Transmembrane helix</keyword>
<feature type="domain" description="EAL" evidence="3">
    <location>
        <begin position="504"/>
        <end position="755"/>
    </location>
</feature>
<evidence type="ECO:0000259" key="4">
    <source>
        <dbReference type="PROSITE" id="PS50887"/>
    </source>
</evidence>
<dbReference type="InterPro" id="IPR029787">
    <property type="entry name" value="Nucleotide_cyclase"/>
</dbReference>
<dbReference type="OrthoDB" id="9814202at2"/>
<dbReference type="Gene3D" id="3.30.70.270">
    <property type="match status" value="1"/>
</dbReference>
<sequence length="775" mass="85996">MLPTKRDNDAAEVRLSFVRSLYLQRGTPLTGLIAHVITASAIFAKTGDPFYLYVGVALTLIWAVRMFGMLAFDRRDDGEFTLAQTIRWERYYVAGSVVVAGTLGIMCAYALVVSHDAFAELASISITLASLISVVGRNFGSRLNVDMMILAVCVPLTAGFLILRDPFMVVLAGLLFPLFMTTRSMANGVREFLFNTVMAERKAGQLAERFDIALNNMSHGLFMLDGDGRIEVLNNKAREIFRVQSTIDLRGRTLRLALRLAARNSILPPEDLENITRRIENLASGRDRRLLIRFSDDVWLEFTSRLRGNHGVVLIFEDVTARIRQEEKILQMARFDSLTALPNRNWFQDLATSRLAKLKKNRQVALAVFDLDDFKHVNDTKGHVAGDRLLQAVATNLKDICGDQIICSRFGGDEFVLFFPDVADMTALGEWMDKIANGLSGHYQIDDNRIFVTVSGGVAIAMAGGTVLDDLHIKADIALYDAKRRDKNRWSLFVDSMDEKYSARQKLKGDLRDAIINGTINVAYQPMFTPDGTRIAGAEALSRWRHPELGPISPAVYIPLAEEIGIVNDLTRCMIDKAVADCASWSEDLFVSVNLSAYDLATNDIVRVVDEALSRYNLSPLRLHLEITESALVDDANSVRRILETFRSRGITVAIDDFGTGYSSLSYLDILPLNKVKIDRAFVANITEDGRKLKLLRGVVNLSRELGLSVVVEGVETDEQLKVILENDCADLIQGFIFGAPMPAASFVDLAARMSGKQETAPSKPAGKPARRVRG</sequence>
<feature type="domain" description="GGDEF" evidence="4">
    <location>
        <begin position="362"/>
        <end position="495"/>
    </location>
</feature>
<dbReference type="InterPro" id="IPR035965">
    <property type="entry name" value="PAS-like_dom_sf"/>
</dbReference>
<evidence type="ECO:0000313" key="6">
    <source>
        <dbReference type="Proteomes" id="UP000295131"/>
    </source>
</evidence>
<dbReference type="RefSeq" id="WP_133285316.1">
    <property type="nucleotide sequence ID" value="NZ_SMSI01000003.1"/>
</dbReference>
<dbReference type="CDD" id="cd01948">
    <property type="entry name" value="EAL"/>
    <property type="match status" value="1"/>
</dbReference>
<reference evidence="5 6" key="1">
    <citation type="journal article" date="2013" name="Int. J. Syst. Evol. Microbiol.">
        <title>Hoeflea suaedae sp. nov., an endophytic bacterium isolated from the root of the halophyte Suaeda maritima.</title>
        <authorList>
            <person name="Chung E.J."/>
            <person name="Park J.A."/>
            <person name="Pramanik P."/>
            <person name="Bibi F."/>
            <person name="Jeon C.O."/>
            <person name="Chung Y.R."/>
        </authorList>
    </citation>
    <scope>NUCLEOTIDE SEQUENCE [LARGE SCALE GENOMIC DNA]</scope>
    <source>
        <strain evidence="5 6">YC6898</strain>
    </source>
</reference>
<evidence type="ECO:0000256" key="2">
    <source>
        <dbReference type="SAM" id="Phobius"/>
    </source>
</evidence>
<dbReference type="CDD" id="cd01949">
    <property type="entry name" value="GGDEF"/>
    <property type="match status" value="1"/>
</dbReference>
<accession>A0A4R5PIP9</accession>
<dbReference type="Gene3D" id="3.30.450.20">
    <property type="entry name" value="PAS domain"/>
    <property type="match status" value="1"/>
</dbReference>
<dbReference type="SMART" id="SM00052">
    <property type="entry name" value="EAL"/>
    <property type="match status" value="1"/>
</dbReference>
<feature type="transmembrane region" description="Helical" evidence="2">
    <location>
        <begin position="117"/>
        <end position="135"/>
    </location>
</feature>
<feature type="region of interest" description="Disordered" evidence="1">
    <location>
        <begin position="756"/>
        <end position="775"/>
    </location>
</feature>
<evidence type="ECO:0000256" key="1">
    <source>
        <dbReference type="SAM" id="MobiDB-lite"/>
    </source>
</evidence>
<dbReference type="InterPro" id="IPR000160">
    <property type="entry name" value="GGDEF_dom"/>
</dbReference>
<dbReference type="EMBL" id="SMSI01000003">
    <property type="protein sequence ID" value="TDH35031.1"/>
    <property type="molecule type" value="Genomic_DNA"/>
</dbReference>
<dbReference type="PROSITE" id="PS50887">
    <property type="entry name" value="GGDEF"/>
    <property type="match status" value="1"/>
</dbReference>
<dbReference type="PANTHER" id="PTHR44757:SF2">
    <property type="entry name" value="BIOFILM ARCHITECTURE MAINTENANCE PROTEIN MBAA"/>
    <property type="match status" value="1"/>
</dbReference>
<feature type="transmembrane region" description="Helical" evidence="2">
    <location>
        <begin position="147"/>
        <end position="180"/>
    </location>
</feature>
<proteinExistence type="predicted"/>
<dbReference type="InterPro" id="IPR035919">
    <property type="entry name" value="EAL_sf"/>
</dbReference>
<keyword evidence="6" id="KW-1185">Reference proteome</keyword>
<feature type="transmembrane region" description="Helical" evidence="2">
    <location>
        <begin position="21"/>
        <end position="44"/>
    </location>
</feature>
<organism evidence="5 6">
    <name type="scientific">Pseudohoeflea suaedae</name>
    <dbReference type="NCBI Taxonomy" id="877384"/>
    <lineage>
        <taxon>Bacteria</taxon>
        <taxon>Pseudomonadati</taxon>
        <taxon>Pseudomonadota</taxon>
        <taxon>Alphaproteobacteria</taxon>
        <taxon>Hyphomicrobiales</taxon>
        <taxon>Rhizobiaceae</taxon>
        <taxon>Pseudohoeflea</taxon>
    </lineage>
</organism>
<dbReference type="SUPFAM" id="SSF55785">
    <property type="entry name" value="PYP-like sensor domain (PAS domain)"/>
    <property type="match status" value="1"/>
</dbReference>
<dbReference type="SUPFAM" id="SSF141868">
    <property type="entry name" value="EAL domain-like"/>
    <property type="match status" value="1"/>
</dbReference>
<dbReference type="Pfam" id="PF00990">
    <property type="entry name" value="GGDEF"/>
    <property type="match status" value="1"/>
</dbReference>
<dbReference type="Pfam" id="PF00563">
    <property type="entry name" value="EAL"/>
    <property type="match status" value="1"/>
</dbReference>
<name>A0A4R5PIP9_9HYPH</name>
<dbReference type="Pfam" id="PF12860">
    <property type="entry name" value="PAS_7"/>
    <property type="match status" value="1"/>
</dbReference>
<dbReference type="NCBIfam" id="TIGR00254">
    <property type="entry name" value="GGDEF"/>
    <property type="match status" value="1"/>
</dbReference>
<protein>
    <submittedName>
        <fullName evidence="5">EAL domain-containing protein</fullName>
    </submittedName>
</protein>
<dbReference type="InterPro" id="IPR052155">
    <property type="entry name" value="Biofilm_reg_signaling"/>
</dbReference>
<dbReference type="InterPro" id="IPR043128">
    <property type="entry name" value="Rev_trsase/Diguanyl_cyclase"/>
</dbReference>
<feature type="transmembrane region" description="Helical" evidence="2">
    <location>
        <begin position="91"/>
        <end position="111"/>
    </location>
</feature>
<dbReference type="PROSITE" id="PS50883">
    <property type="entry name" value="EAL"/>
    <property type="match status" value="1"/>
</dbReference>
<comment type="caution">
    <text evidence="5">The sequence shown here is derived from an EMBL/GenBank/DDBJ whole genome shotgun (WGS) entry which is preliminary data.</text>
</comment>
<dbReference type="AlphaFoldDB" id="A0A4R5PIP9"/>
<evidence type="ECO:0000259" key="3">
    <source>
        <dbReference type="PROSITE" id="PS50883"/>
    </source>
</evidence>
<dbReference type="Proteomes" id="UP000295131">
    <property type="component" value="Unassembled WGS sequence"/>
</dbReference>
<feature type="transmembrane region" description="Helical" evidence="2">
    <location>
        <begin position="50"/>
        <end position="70"/>
    </location>
</feature>
<dbReference type="SMART" id="SM00091">
    <property type="entry name" value="PAS"/>
    <property type="match status" value="1"/>
</dbReference>
<gene>
    <name evidence="5" type="ORF">E2A64_15035</name>
</gene>
<dbReference type="InterPro" id="IPR000014">
    <property type="entry name" value="PAS"/>
</dbReference>